<dbReference type="InterPro" id="IPR049286">
    <property type="entry name" value="DUF6844"/>
</dbReference>
<dbReference type="EMBL" id="JAUZQE010000068">
    <property type="protein sequence ID" value="MDR4127223.1"/>
    <property type="molecule type" value="Genomic_DNA"/>
</dbReference>
<evidence type="ECO:0000256" key="1">
    <source>
        <dbReference type="SAM" id="MobiDB-lite"/>
    </source>
</evidence>
<feature type="region of interest" description="Disordered" evidence="1">
    <location>
        <begin position="413"/>
        <end position="449"/>
    </location>
</feature>
<evidence type="ECO:0000259" key="3">
    <source>
        <dbReference type="Pfam" id="PF20891"/>
    </source>
</evidence>
<sequence>MLKLKTLAAAVAFLAASGAVAQEASAPECTDTRSATEILERKIREWKAGDLGRALAERDANRQLVLLVSDPQTVNAGTQSADYGKSRELAFAKAFLATQAAFVKARKETIETETASEFFNAAPSSAELSLDSAEEQGRLMRLGEKIFTLTEAALDKALREVGVSEDDIKRAEPSKKVQLFKDRIARTSVTKAVGAVAGVLPVQNFEATDCNNIGAVAVISVFSEKNLEFARDVRQGKPIMADKERASGQTLSAMVDAEIASNEVLDIYGLRKVHDQSGYPSLVSYGQWSFVSDGTTPRSREMKRKAAILQAESNAKAHIATYLGGTAQTALETFTDEAYEEFVKVTREGQEVASTAAVLEKQLQTMGARARVELTGMRELGTWTIEHPGAPGVTMVGSVVAWSPQFADAINQATGSKRRQAASDPVKSDAAPGQVDVRSSKVKNNAADF</sequence>
<accession>A0ABU1DA46</accession>
<name>A0ABU1DA46_9BURK</name>
<feature type="signal peptide" evidence="2">
    <location>
        <begin position="1"/>
        <end position="21"/>
    </location>
</feature>
<evidence type="ECO:0000256" key="2">
    <source>
        <dbReference type="SAM" id="SignalP"/>
    </source>
</evidence>
<gene>
    <name evidence="4" type="ORF">Q8947_14715</name>
</gene>
<evidence type="ECO:0000313" key="5">
    <source>
        <dbReference type="Proteomes" id="UP001232156"/>
    </source>
</evidence>
<feature type="chain" id="PRO_5046078229" description="DUF6844 domain-containing protein" evidence="2">
    <location>
        <begin position="22"/>
        <end position="449"/>
    </location>
</feature>
<keyword evidence="2" id="KW-0732">Signal</keyword>
<protein>
    <recommendedName>
        <fullName evidence="3">DUF6844 domain-containing protein</fullName>
    </recommendedName>
</protein>
<keyword evidence="5" id="KW-1185">Reference proteome</keyword>
<dbReference type="Pfam" id="PF20891">
    <property type="entry name" value="DUF6844"/>
    <property type="match status" value="1"/>
</dbReference>
<comment type="caution">
    <text evidence="4">The sequence shown here is derived from an EMBL/GenBank/DDBJ whole genome shotgun (WGS) entry which is preliminary data.</text>
</comment>
<reference evidence="4 5" key="1">
    <citation type="submission" date="2023-08" db="EMBL/GenBank/DDBJ databases">
        <title>Alcaligenaceae gen. nov., a novel taxon isolated from the sludge of Yixing Pesticide Factory.</title>
        <authorList>
            <person name="Ruan L."/>
        </authorList>
    </citation>
    <scope>NUCLEOTIDE SEQUENCE [LARGE SCALE GENOMIC DNA]</scope>
    <source>
        <strain evidence="4 5">LG-2</strain>
    </source>
</reference>
<evidence type="ECO:0000313" key="4">
    <source>
        <dbReference type="EMBL" id="MDR4127223.1"/>
    </source>
</evidence>
<proteinExistence type="predicted"/>
<feature type="domain" description="DUF6844" evidence="3">
    <location>
        <begin position="142"/>
        <end position="234"/>
    </location>
</feature>
<dbReference type="RefSeq" id="WP_347287755.1">
    <property type="nucleotide sequence ID" value="NZ_JAUZQE010000068.1"/>
</dbReference>
<dbReference type="Proteomes" id="UP001232156">
    <property type="component" value="Unassembled WGS sequence"/>
</dbReference>
<organism evidence="4 5">
    <name type="scientific">Yanghanlia caeni</name>
    <dbReference type="NCBI Taxonomy" id="3064283"/>
    <lineage>
        <taxon>Bacteria</taxon>
        <taxon>Pseudomonadati</taxon>
        <taxon>Pseudomonadota</taxon>
        <taxon>Betaproteobacteria</taxon>
        <taxon>Burkholderiales</taxon>
        <taxon>Alcaligenaceae</taxon>
        <taxon>Yanghanlia</taxon>
    </lineage>
</organism>